<comment type="cofactor">
    <cofactor evidence="2">
        <name>FAD</name>
        <dbReference type="ChEBI" id="CHEBI:57692"/>
    </cofactor>
</comment>
<protein>
    <recommendedName>
        <fullName evidence="5">procollagen-lysine 5-dioxygenase</fullName>
        <ecNumber evidence="5">1.14.11.4</ecNumber>
    </recommendedName>
</protein>
<evidence type="ECO:0000256" key="3">
    <source>
        <dbReference type="ARBA" id="ARBA00004240"/>
    </source>
</evidence>
<evidence type="ECO:0000256" key="5">
    <source>
        <dbReference type="ARBA" id="ARBA00012264"/>
    </source>
</evidence>
<dbReference type="GO" id="GO:0070899">
    <property type="term" value="P:mitochondrial tRNA wobble uridine modification"/>
    <property type="evidence" value="ECO:0007669"/>
    <property type="project" value="UniProtKB-ARBA"/>
</dbReference>
<dbReference type="FunFam" id="1.10.150.570:FF:000001">
    <property type="entry name" value="tRNA uridine 5-carboxymethylaminomethyl modification enzyme MnmG"/>
    <property type="match status" value="1"/>
</dbReference>
<dbReference type="GO" id="GO:0005506">
    <property type="term" value="F:iron ion binding"/>
    <property type="evidence" value="ECO:0007669"/>
    <property type="project" value="InterPro"/>
</dbReference>
<dbReference type="CDD" id="cd00761">
    <property type="entry name" value="Glyco_tranf_GTA_type"/>
    <property type="match status" value="1"/>
</dbReference>
<dbReference type="PANTHER" id="PTHR10730">
    <property type="entry name" value="PROCOLLAGEN-LYSINE,2-OXOGLUTARATE 5-DIOXYGENASE/GLYCOSYLTRANSFERASE 25 FAMILY MEMBER"/>
    <property type="match status" value="1"/>
</dbReference>
<dbReference type="Pfam" id="PF21680">
    <property type="entry name" value="GIDA_C_1st"/>
    <property type="match status" value="1"/>
</dbReference>
<dbReference type="InterPro" id="IPR004416">
    <property type="entry name" value="MnmG"/>
</dbReference>
<dbReference type="GO" id="GO:0005783">
    <property type="term" value="C:endoplasmic reticulum"/>
    <property type="evidence" value="ECO:0007669"/>
    <property type="project" value="UniProtKB-SubCell"/>
</dbReference>
<dbReference type="OrthoDB" id="69177at2759"/>
<dbReference type="EMBL" id="CAJGYM010000057">
    <property type="protein sequence ID" value="CAD6195577.1"/>
    <property type="molecule type" value="Genomic_DNA"/>
</dbReference>
<dbReference type="InterPro" id="IPR040131">
    <property type="entry name" value="MnmG_N"/>
</dbReference>
<reference evidence="19" key="1">
    <citation type="submission" date="2020-10" db="EMBL/GenBank/DDBJ databases">
        <authorList>
            <person name="Kikuchi T."/>
        </authorList>
    </citation>
    <scope>NUCLEOTIDE SEQUENCE</scope>
    <source>
        <strain evidence="19">NKZ352</strain>
    </source>
</reference>
<sequence length="1386" mass="157353">MRWSILLFLGLAAVLEATTEDVAQPEVLVVTVATEETDGLKRLLHSAQAFDLKVKVLGLGEKWRGGDTRIEQGGGQKIRILSKWAEDYKDEKDTIIIFVDAYDVVFNSGVDVILHRFFDHYSDKRVIFGAEPFCWPQQDLAPEYPIVEFGKRFLNSGLILSYAPEFYKMLTFKEVKDNDDDQLYYTMIYLDEKLRRDLKIGLDSMARIFQNLNGVVDDVELQFDDDGNAEAYNAAYNTHPVIIHGNGPSKRHLNYLGNYVGRRWSSALGCVECGDKSTLDFKSLEEKDYPLIGVNYFIHKAIPFVEESMEALANLDYPKSRIVLFIYNNQRGSIKTVMDFLVKYGKQYYSKKVINGVTELGEREARNDALTFNSNFNVDYTFFLDADVLLTNKQTLKDLVEYSSNYGIGFVAPLLTQPGKLFSNFWGAIAPNGYYARSEDYMAIIQNKRSGYWNVPFITSAVLFTKDKLKVMRQPFNYNTNLDADMSFCQWARENGHFLFVDNEAVHGNLIISEEYAETVTQGKHHPEMWQIFENRKLWEARYVHPDYQKLLAEDAVVDQACPDVYDYPLMSERFCKELIEEMETYGKWSDGSNKDNRLSGGYENVPTRDIHMNQVGFERQWLYFVDEYVRPIQEKTFIGYYHQPVEANMMFVVRYKPEEQASLRPHHDASTYSIDIALNKKGVDYEGGGVRYIRYNCTVEADQVGYAMMFPGRLTHMHEGLPTTKGTRYIMMILRPLRRKGSSLCQRSLHSISKDADVIVIGGGHAGCESAAASARCGARTILVTQNKDTIGEMSCNPSFGGIGKGHLIREVDALDGLCGRVCDKSAITYQALNLAQGPAVLGLRAQIDRTLYKKHMQREMNSVKNLEILESEVDELLVSNEKRPAISGIKLSDGRTLRAKCVVITTGTFLRGEIYQGLNTWPAGRINEKSSTGLSKSFLRLGLTLGRLRTGTPPRLLKDTIDFSQFELMPPDKNPIPFSFLNDSVWLPPSEQLPTYLGYTNDEVRRIGHENLKENVQVASETHSPRYCPSLELKIIRFPKLQHRLFLEHEGLDSKAIYPQGMSMTFKPEVQLKIMRAIKGLKKVEFVQAGYGVQYDFVDPKQLYHTLETRKVGGLFLAGQINGTTGYEEAAAQGVVSGINAAARSRGDDGLVISRTEAYIGVLIDDLISLGTNEPYRMLTSRAECRLHLRPDNADIRLTELGKKFGAVGDQRWDKFVNMKRRLEQLREATKETSMSVAKWKRLIQNLSTKNDAKVLSAFELLHRYDLSLQDLSSVISDLGQQNLDEEVFRRLKIEGGYEVEHQRMQQRTTEIEREATTTIPEDVDYSQMKGLSLECVEKLERARPANLAAATRISGITPEAIVVILRHLKSPPKVSNRTRTIAA</sequence>
<evidence type="ECO:0000256" key="6">
    <source>
        <dbReference type="ARBA" id="ARBA00022630"/>
    </source>
</evidence>
<dbReference type="PROSITE" id="PS51471">
    <property type="entry name" value="FE2OG_OXY"/>
    <property type="match status" value="1"/>
</dbReference>
<dbReference type="InterPro" id="IPR047001">
    <property type="entry name" value="MnmG_C_subdom"/>
</dbReference>
<evidence type="ECO:0000256" key="10">
    <source>
        <dbReference type="ARBA" id="ARBA00022827"/>
    </source>
</evidence>
<keyword evidence="20" id="KW-1185">Reference proteome</keyword>
<dbReference type="InterPro" id="IPR044861">
    <property type="entry name" value="IPNS-like_FE2OG_OXY"/>
</dbReference>
<dbReference type="InterPro" id="IPR026904">
    <property type="entry name" value="MnmG_C"/>
</dbReference>
<dbReference type="PROSITE" id="PS01280">
    <property type="entry name" value="GIDA_1"/>
    <property type="match status" value="1"/>
</dbReference>
<keyword evidence="12" id="KW-0223">Dioxygenase</keyword>
<keyword evidence="15" id="KW-0325">Glycoprotein</keyword>
<evidence type="ECO:0000256" key="14">
    <source>
        <dbReference type="ARBA" id="ARBA00023004"/>
    </source>
</evidence>
<gene>
    <name evidence="19" type="ORF">CAUJ_LOCUS11496</name>
</gene>
<organism evidence="19 20">
    <name type="scientific">Caenorhabditis auriculariae</name>
    <dbReference type="NCBI Taxonomy" id="2777116"/>
    <lineage>
        <taxon>Eukaryota</taxon>
        <taxon>Metazoa</taxon>
        <taxon>Ecdysozoa</taxon>
        <taxon>Nematoda</taxon>
        <taxon>Chromadorea</taxon>
        <taxon>Rhabditida</taxon>
        <taxon>Rhabditina</taxon>
        <taxon>Rhabditomorpha</taxon>
        <taxon>Rhabditoidea</taxon>
        <taxon>Rhabditidae</taxon>
        <taxon>Peloderinae</taxon>
        <taxon>Caenorhabditis</taxon>
    </lineage>
</organism>
<keyword evidence="13" id="KW-0560">Oxidoreductase</keyword>
<dbReference type="InterPro" id="IPR049312">
    <property type="entry name" value="GIDA_C_N"/>
</dbReference>
<dbReference type="Proteomes" id="UP000835052">
    <property type="component" value="Unassembled WGS sequence"/>
</dbReference>
<dbReference type="Pfam" id="PF25342">
    <property type="entry name" value="GT_PLOD"/>
    <property type="match status" value="1"/>
</dbReference>
<evidence type="ECO:0000256" key="1">
    <source>
        <dbReference type="ARBA" id="ARBA00001961"/>
    </source>
</evidence>
<comment type="caution">
    <text evidence="19">The sequence shown here is derived from an EMBL/GenBank/DDBJ whole genome shotgun (WGS) entry which is preliminary data.</text>
</comment>
<keyword evidence="6" id="KW-0285">Flavoprotein</keyword>
<dbReference type="SUPFAM" id="SSF51905">
    <property type="entry name" value="FAD/NAD(P)-binding domain"/>
    <property type="match status" value="1"/>
</dbReference>
<dbReference type="SUPFAM" id="SSF53448">
    <property type="entry name" value="Nucleotide-diphospho-sugar transferases"/>
    <property type="match status" value="1"/>
</dbReference>
<dbReference type="Gene3D" id="3.50.50.60">
    <property type="entry name" value="FAD/NAD(P)-binding domain"/>
    <property type="match status" value="2"/>
</dbReference>
<evidence type="ECO:0000256" key="4">
    <source>
        <dbReference type="ARBA" id="ARBA00007653"/>
    </source>
</evidence>
<keyword evidence="14" id="KW-0408">Iron</keyword>
<dbReference type="SMART" id="SM00702">
    <property type="entry name" value="P4Hc"/>
    <property type="match status" value="1"/>
</dbReference>
<dbReference type="InterPro" id="IPR036188">
    <property type="entry name" value="FAD/NAD-bd_sf"/>
</dbReference>
<evidence type="ECO:0000256" key="11">
    <source>
        <dbReference type="ARBA" id="ARBA00022896"/>
    </source>
</evidence>
<dbReference type="PROSITE" id="PS01281">
    <property type="entry name" value="GIDA_2"/>
    <property type="match status" value="1"/>
</dbReference>
<evidence type="ECO:0000313" key="19">
    <source>
        <dbReference type="EMBL" id="CAD6195577.1"/>
    </source>
</evidence>
<keyword evidence="7" id="KW-0479">Metal-binding</keyword>
<proteinExistence type="inferred from homology"/>
<dbReference type="InterPro" id="IPR057589">
    <property type="entry name" value="GT_PLOD"/>
</dbReference>
<evidence type="ECO:0000256" key="15">
    <source>
        <dbReference type="ARBA" id="ARBA00023180"/>
    </source>
</evidence>
<comment type="subcellular location">
    <subcellularLocation>
        <location evidence="3">Endoplasmic reticulum</location>
    </subcellularLocation>
</comment>
<dbReference type="InterPro" id="IPR006620">
    <property type="entry name" value="Pro_4_hyd_alph"/>
</dbReference>
<dbReference type="Gene3D" id="2.60.120.620">
    <property type="entry name" value="q2cbj1_9rhob like domain"/>
    <property type="match status" value="1"/>
</dbReference>
<feature type="signal peptide" evidence="17">
    <location>
        <begin position="1"/>
        <end position="19"/>
    </location>
</feature>
<comment type="cofactor">
    <cofactor evidence="1">
        <name>L-ascorbate</name>
        <dbReference type="ChEBI" id="CHEBI:38290"/>
    </cofactor>
</comment>
<keyword evidence="10" id="KW-0274">FAD</keyword>
<dbReference type="Gene3D" id="1.10.10.1800">
    <property type="entry name" value="tRNA uridine 5-carboxymethylaminomethyl modification enzyme MnmG/GidA"/>
    <property type="match status" value="1"/>
</dbReference>
<dbReference type="Gene3D" id="1.10.150.570">
    <property type="entry name" value="GidA associated domain, C-terminal subdomain"/>
    <property type="match status" value="1"/>
</dbReference>
<comment type="similarity">
    <text evidence="4">Belongs to the MnmG family.</text>
</comment>
<dbReference type="Pfam" id="PF13932">
    <property type="entry name" value="SAM_GIDA_C"/>
    <property type="match status" value="1"/>
</dbReference>
<name>A0A8S1HKS4_9PELO</name>
<evidence type="ECO:0000256" key="8">
    <source>
        <dbReference type="ARBA" id="ARBA00022729"/>
    </source>
</evidence>
<dbReference type="InterPro" id="IPR044920">
    <property type="entry name" value="MnmG_C_subdom_sf"/>
</dbReference>
<keyword evidence="11" id="KW-0847">Vitamin C</keyword>
<dbReference type="InterPro" id="IPR020595">
    <property type="entry name" value="MnmG-rel_CS"/>
</dbReference>
<evidence type="ECO:0000256" key="16">
    <source>
        <dbReference type="ARBA" id="ARBA00047930"/>
    </source>
</evidence>
<dbReference type="SMART" id="SM01228">
    <property type="entry name" value="GIDA_assoc_3"/>
    <property type="match status" value="1"/>
</dbReference>
<dbReference type="PANTHER" id="PTHR10730:SF45">
    <property type="entry name" value="PROCOLLAGEN-LYSINE,2-OXOGLUTARATE 5-DIOXYGENASE"/>
    <property type="match status" value="1"/>
</dbReference>
<evidence type="ECO:0000256" key="17">
    <source>
        <dbReference type="SAM" id="SignalP"/>
    </source>
</evidence>
<evidence type="ECO:0000256" key="12">
    <source>
        <dbReference type="ARBA" id="ARBA00022964"/>
    </source>
</evidence>
<dbReference type="GO" id="GO:0008475">
    <property type="term" value="F:procollagen-lysine 5-dioxygenase activity"/>
    <property type="evidence" value="ECO:0007669"/>
    <property type="project" value="UniProtKB-EC"/>
</dbReference>
<accession>A0A8S1HKS4</accession>
<evidence type="ECO:0000256" key="2">
    <source>
        <dbReference type="ARBA" id="ARBA00001974"/>
    </source>
</evidence>
<feature type="domain" description="Fe2OG dioxygenase" evidence="18">
    <location>
        <begin position="647"/>
        <end position="739"/>
    </location>
</feature>
<feature type="chain" id="PRO_5035779403" description="procollagen-lysine 5-dioxygenase" evidence="17">
    <location>
        <begin position="20"/>
        <end position="1386"/>
    </location>
</feature>
<dbReference type="NCBIfam" id="TIGR00136">
    <property type="entry name" value="mnmG_gidA"/>
    <property type="match status" value="1"/>
</dbReference>
<evidence type="ECO:0000256" key="13">
    <source>
        <dbReference type="ARBA" id="ARBA00023002"/>
    </source>
</evidence>
<dbReference type="FunFam" id="3.50.50.60:FF:000002">
    <property type="entry name" value="tRNA uridine 5-carboxymethylaminomethyl modification enzyme MnmG"/>
    <property type="match status" value="1"/>
</dbReference>
<dbReference type="Pfam" id="PF01134">
    <property type="entry name" value="GIDA"/>
    <property type="match status" value="1"/>
</dbReference>
<dbReference type="InterPro" id="IPR050757">
    <property type="entry name" value="Collagen_mod_GT25"/>
</dbReference>
<evidence type="ECO:0000259" key="18">
    <source>
        <dbReference type="PROSITE" id="PS51471"/>
    </source>
</evidence>
<dbReference type="InterPro" id="IPR005123">
    <property type="entry name" value="Oxoglu/Fe-dep_dioxygenase_dom"/>
</dbReference>
<evidence type="ECO:0000313" key="20">
    <source>
        <dbReference type="Proteomes" id="UP000835052"/>
    </source>
</evidence>
<keyword evidence="9" id="KW-0256">Endoplasmic reticulum</keyword>
<dbReference type="EC" id="1.14.11.4" evidence="5"/>
<dbReference type="InterPro" id="IPR029044">
    <property type="entry name" value="Nucleotide-diphossugar_trans"/>
</dbReference>
<evidence type="ECO:0000256" key="7">
    <source>
        <dbReference type="ARBA" id="ARBA00022723"/>
    </source>
</evidence>
<dbReference type="FunFam" id="3.50.50.60:FF:000082">
    <property type="entry name" value="protein MTO1 homolog, mitochondrial isoform X1"/>
    <property type="match status" value="1"/>
</dbReference>
<dbReference type="Pfam" id="PF03171">
    <property type="entry name" value="2OG-FeII_Oxy"/>
    <property type="match status" value="1"/>
</dbReference>
<comment type="catalytic activity">
    <reaction evidence="16">
        <text>L-lysyl-[collagen] + 2-oxoglutarate + O2 = (5R)-5-hydroxy-L-lysyl-[collagen] + succinate + CO2</text>
        <dbReference type="Rhea" id="RHEA:16569"/>
        <dbReference type="Rhea" id="RHEA-COMP:12751"/>
        <dbReference type="Rhea" id="RHEA-COMP:12752"/>
        <dbReference type="ChEBI" id="CHEBI:15379"/>
        <dbReference type="ChEBI" id="CHEBI:16526"/>
        <dbReference type="ChEBI" id="CHEBI:16810"/>
        <dbReference type="ChEBI" id="CHEBI:29969"/>
        <dbReference type="ChEBI" id="CHEBI:30031"/>
        <dbReference type="ChEBI" id="CHEBI:133442"/>
        <dbReference type="EC" id="1.14.11.4"/>
    </reaction>
</comment>
<evidence type="ECO:0000256" key="9">
    <source>
        <dbReference type="ARBA" id="ARBA00022824"/>
    </source>
</evidence>
<keyword evidence="8 17" id="KW-0732">Signal</keyword>
<dbReference type="GO" id="GO:0005739">
    <property type="term" value="C:mitochondrion"/>
    <property type="evidence" value="ECO:0007669"/>
    <property type="project" value="GOC"/>
</dbReference>
<dbReference type="GO" id="GO:0031418">
    <property type="term" value="F:L-ascorbic acid binding"/>
    <property type="evidence" value="ECO:0007669"/>
    <property type="project" value="UniProtKB-KW"/>
</dbReference>